<dbReference type="EMBL" id="QLZR01000002">
    <property type="protein sequence ID" value="RAZ78960.1"/>
    <property type="molecule type" value="Genomic_DNA"/>
</dbReference>
<dbReference type="SUPFAM" id="SSF54001">
    <property type="entry name" value="Cysteine proteinases"/>
    <property type="match status" value="1"/>
</dbReference>
<dbReference type="Proteomes" id="UP000251002">
    <property type="component" value="Unassembled WGS sequence"/>
</dbReference>
<reference evidence="1 2" key="1">
    <citation type="submission" date="2018-06" db="EMBL/GenBank/DDBJ databases">
        <title>The draft genome sequences of strains SCU63 and S1.</title>
        <authorList>
            <person name="Gan L."/>
        </authorList>
    </citation>
    <scope>NUCLEOTIDE SEQUENCE [LARGE SCALE GENOMIC DNA]</scope>
    <source>
        <strain evidence="1 2">SCU63</strain>
    </source>
</reference>
<evidence type="ECO:0000313" key="1">
    <source>
        <dbReference type="EMBL" id="RAZ78960.1"/>
    </source>
</evidence>
<dbReference type="AlphaFoldDB" id="A0A365L0K1"/>
<keyword evidence="2" id="KW-1185">Reference proteome</keyword>
<sequence length="189" mass="22159">MEIYIVFTDTKTNLAKMIKNCTRYPFSHVSLSFTKDLSQMYSFGRKDTDNAFIAGFVKEDVRDHLFQRADCAVCKLDMTQQEYDRIWSYVQKMEREKDSFKYNFTGLFAVALNYNFNRKNAYFCSQFVTEALAAGDIWLAEKPPALMTPRDIFSSDSMEMIYRGDMRNYPHLEPISDYVLTPRLLEAVQ</sequence>
<accession>A0A365L0K1</accession>
<evidence type="ECO:0000313" key="2">
    <source>
        <dbReference type="Proteomes" id="UP000251002"/>
    </source>
</evidence>
<comment type="caution">
    <text evidence="1">The sequence shown here is derived from an EMBL/GenBank/DDBJ whole genome shotgun (WGS) entry which is preliminary data.</text>
</comment>
<proteinExistence type="predicted"/>
<dbReference type="Gene3D" id="3.90.1720.10">
    <property type="entry name" value="endopeptidase domain like (from Nostoc punctiforme)"/>
    <property type="match status" value="1"/>
</dbReference>
<organism evidence="1 2">
    <name type="scientific">Planococcus halotolerans</name>
    <dbReference type="NCBI Taxonomy" id="2233542"/>
    <lineage>
        <taxon>Bacteria</taxon>
        <taxon>Bacillati</taxon>
        <taxon>Bacillota</taxon>
        <taxon>Bacilli</taxon>
        <taxon>Bacillales</taxon>
        <taxon>Caryophanaceae</taxon>
        <taxon>Planococcus</taxon>
    </lineage>
</organism>
<gene>
    <name evidence="1" type="ORF">DP120_04905</name>
</gene>
<protein>
    <submittedName>
        <fullName evidence="1">Uncharacterized protein</fullName>
    </submittedName>
</protein>
<name>A0A365L0K1_9BACL</name>
<dbReference type="RefSeq" id="WP_112222444.1">
    <property type="nucleotide sequence ID" value="NZ_CP047673.1"/>
</dbReference>
<dbReference type="InterPro" id="IPR038765">
    <property type="entry name" value="Papain-like_cys_pep_sf"/>
</dbReference>